<dbReference type="PROSITE" id="PS50088">
    <property type="entry name" value="ANK_REPEAT"/>
    <property type="match status" value="2"/>
</dbReference>
<protein>
    <recommendedName>
        <fullName evidence="7">Ankyrin repeat protein</fullName>
    </recommendedName>
</protein>
<reference evidence="6" key="2">
    <citation type="submission" date="2015-01" db="EMBL/GenBank/DDBJ databases">
        <title>Evolutionary Origins and Diversification of the Mycorrhizal Mutualists.</title>
        <authorList>
            <consortium name="DOE Joint Genome Institute"/>
            <consortium name="Mycorrhizal Genomics Consortium"/>
            <person name="Kohler A."/>
            <person name="Kuo A."/>
            <person name="Nagy L.G."/>
            <person name="Floudas D."/>
            <person name="Copeland A."/>
            <person name="Barry K.W."/>
            <person name="Cichocki N."/>
            <person name="Veneault-Fourrey C."/>
            <person name="LaButti K."/>
            <person name="Lindquist E.A."/>
            <person name="Lipzen A."/>
            <person name="Lundell T."/>
            <person name="Morin E."/>
            <person name="Murat C."/>
            <person name="Riley R."/>
            <person name="Ohm R."/>
            <person name="Sun H."/>
            <person name="Tunlid A."/>
            <person name="Henrissat B."/>
            <person name="Grigoriev I.V."/>
            <person name="Hibbett D.S."/>
            <person name="Martin F."/>
        </authorList>
    </citation>
    <scope>NUCLEOTIDE SEQUENCE [LARGE SCALE GENOMIC DNA]</scope>
    <source>
        <strain evidence="6">Zn</strain>
    </source>
</reference>
<name>A0A0C3GM39_OIDMZ</name>
<evidence type="ECO:0000313" key="6">
    <source>
        <dbReference type="Proteomes" id="UP000054321"/>
    </source>
</evidence>
<gene>
    <name evidence="5" type="ORF">OIDMADRAFT_147714</name>
</gene>
<dbReference type="PANTHER" id="PTHR24198:SF165">
    <property type="entry name" value="ANKYRIN REPEAT-CONTAINING PROTEIN-RELATED"/>
    <property type="match status" value="1"/>
</dbReference>
<dbReference type="SUPFAM" id="SSF48403">
    <property type="entry name" value="Ankyrin repeat"/>
    <property type="match status" value="1"/>
</dbReference>
<organism evidence="5 6">
    <name type="scientific">Oidiodendron maius (strain Zn)</name>
    <dbReference type="NCBI Taxonomy" id="913774"/>
    <lineage>
        <taxon>Eukaryota</taxon>
        <taxon>Fungi</taxon>
        <taxon>Dikarya</taxon>
        <taxon>Ascomycota</taxon>
        <taxon>Pezizomycotina</taxon>
        <taxon>Leotiomycetes</taxon>
        <taxon>Leotiomycetes incertae sedis</taxon>
        <taxon>Myxotrichaceae</taxon>
        <taxon>Oidiodendron</taxon>
    </lineage>
</organism>
<reference evidence="5 6" key="1">
    <citation type="submission" date="2014-04" db="EMBL/GenBank/DDBJ databases">
        <authorList>
            <consortium name="DOE Joint Genome Institute"/>
            <person name="Kuo A."/>
            <person name="Martino E."/>
            <person name="Perotto S."/>
            <person name="Kohler A."/>
            <person name="Nagy L.G."/>
            <person name="Floudas D."/>
            <person name="Copeland A."/>
            <person name="Barry K.W."/>
            <person name="Cichocki N."/>
            <person name="Veneault-Fourrey C."/>
            <person name="LaButti K."/>
            <person name="Lindquist E.A."/>
            <person name="Lipzen A."/>
            <person name="Lundell T."/>
            <person name="Morin E."/>
            <person name="Murat C."/>
            <person name="Sun H."/>
            <person name="Tunlid A."/>
            <person name="Henrissat B."/>
            <person name="Grigoriev I.V."/>
            <person name="Hibbett D.S."/>
            <person name="Martin F."/>
            <person name="Nordberg H.P."/>
            <person name="Cantor M.N."/>
            <person name="Hua S.X."/>
        </authorList>
    </citation>
    <scope>NUCLEOTIDE SEQUENCE [LARGE SCALE GENOMIC DNA]</scope>
    <source>
        <strain evidence="5 6">Zn</strain>
    </source>
</reference>
<dbReference type="PANTHER" id="PTHR24198">
    <property type="entry name" value="ANKYRIN REPEAT AND PROTEIN KINASE DOMAIN-CONTAINING PROTEIN"/>
    <property type="match status" value="1"/>
</dbReference>
<evidence type="ECO:0000313" key="5">
    <source>
        <dbReference type="EMBL" id="KIM97175.1"/>
    </source>
</evidence>
<dbReference type="PROSITE" id="PS50297">
    <property type="entry name" value="ANK_REP_REGION"/>
    <property type="match status" value="2"/>
</dbReference>
<dbReference type="InParanoid" id="A0A0C3GM39"/>
<dbReference type="Proteomes" id="UP000054321">
    <property type="component" value="Unassembled WGS sequence"/>
</dbReference>
<evidence type="ECO:0008006" key="7">
    <source>
        <dbReference type="Google" id="ProtNLM"/>
    </source>
</evidence>
<dbReference type="HOGENOM" id="CLU_007166_0_0_1"/>
<feature type="repeat" description="ANK" evidence="3">
    <location>
        <begin position="42"/>
        <end position="74"/>
    </location>
</feature>
<dbReference type="EMBL" id="KN832882">
    <property type="protein sequence ID" value="KIM97175.1"/>
    <property type="molecule type" value="Genomic_DNA"/>
</dbReference>
<dbReference type="InterPro" id="IPR002110">
    <property type="entry name" value="Ankyrin_rpt"/>
</dbReference>
<dbReference type="Gene3D" id="1.25.40.20">
    <property type="entry name" value="Ankyrin repeat-containing domain"/>
    <property type="match status" value="3"/>
</dbReference>
<accession>A0A0C3GM39</accession>
<feature type="repeat" description="ANK" evidence="3">
    <location>
        <begin position="778"/>
        <end position="810"/>
    </location>
</feature>
<sequence>MADQDLQASSSHLFSIIARSDITALKHTLSIEGVDIEARDATGWTALHLAISTASAEICRCLIDHGAHVDSWTRQGEATVHIAARRGEVDILRIIMESLPSNQGAVQDGPNTDPKADAGSDREQAVHVNSLTRKHKMSPVYIAVALAHVETAEILLNNYNADGNVYAGQLDIRQGLRSVHILEAALQHPRDICRSLVKMLLQHGASIFNTSTRTVAKSVLQLAIVRNQDVMDIFVEHDSQNFIHTITKVIWRESTRCDTPLTWTIKCSSEDAAFKLLSYGAPPQLTFDTSLDAEVDFARPGKSALENVQEYFWQPILAAAENEMPRLVMELLDRGADPNSSLTTEEAWYMNEHRDCRSVLDIVKAKLIELRNWHKEDEQINYDNRTPEETKQLAAKESAVTRLIRGYEEAEVRLVTLGAKVTDGANVPQESIAVPLRPQKRIQLGVSHSEGINTQIASTLDADIRDVSFTKLKTIDEGHSALFAACKKNDLRVVKALTLGAWGVDSKFPPIAISEVSGYSKGPYLIAVKSRNYDLARTIVHIATVQYIDFAAAKTDSGHLDVEVCGLLADDAHSIESVKSISKQVKSPTTSKTIVLDSNAYLFGEEEKDMEMLEFAIDAESCFAVEQSDINRHARHVWDLVERGGWPNGFEAYIRATGAPFKHMVVYDKLRAKIQLDKPYQVSPLLHAARFGNLNMVRFFLDKERAIEAYKDFAAHHEFDIRYGSIERSQKQFLDAVQKWITHQADLVLHCAVTSRNMDLVTFLVSTHPEFLEVKSIDGWTPLLVAAMVGRIEALQILLDAGSHPLATDPLERNMLHLLLVSPGMGTGLSDPNALSSFLRSMDNVILRKLLEHRCVENPGGLTPLARWILLRPEPNVVFQTVLELSSAAVFETLDGQGCTPLHIVTRSSMENLIYPIIEKSPDILFFEDTNKKTPLDVATEKQLHGLLEGFVSTYARSGKWPTPSPLLHWPLFAFDTSYNGPTYTRDPYKTWEICQGMVNSIKSEQVPRKLSTKYELDEVTQLWKNKKTQKQPKGDQHDVISLVIYKPGNRYW</sequence>
<dbReference type="Pfam" id="PF12796">
    <property type="entry name" value="Ank_2"/>
    <property type="match status" value="2"/>
</dbReference>
<keyword evidence="2 3" id="KW-0040">ANK repeat</keyword>
<keyword evidence="1" id="KW-0677">Repeat</keyword>
<dbReference type="SMART" id="SM00248">
    <property type="entry name" value="ANK"/>
    <property type="match status" value="11"/>
</dbReference>
<evidence type="ECO:0000256" key="4">
    <source>
        <dbReference type="SAM" id="MobiDB-lite"/>
    </source>
</evidence>
<dbReference type="STRING" id="913774.A0A0C3GM39"/>
<dbReference type="OrthoDB" id="539213at2759"/>
<evidence type="ECO:0000256" key="2">
    <source>
        <dbReference type="ARBA" id="ARBA00023043"/>
    </source>
</evidence>
<dbReference type="InterPro" id="IPR036770">
    <property type="entry name" value="Ankyrin_rpt-contain_sf"/>
</dbReference>
<evidence type="ECO:0000256" key="1">
    <source>
        <dbReference type="ARBA" id="ARBA00022737"/>
    </source>
</evidence>
<dbReference type="AlphaFoldDB" id="A0A0C3GM39"/>
<feature type="region of interest" description="Disordered" evidence="4">
    <location>
        <begin position="102"/>
        <end position="122"/>
    </location>
</feature>
<evidence type="ECO:0000256" key="3">
    <source>
        <dbReference type="PROSITE-ProRule" id="PRU00023"/>
    </source>
</evidence>
<proteinExistence type="predicted"/>
<keyword evidence="6" id="KW-1185">Reference proteome</keyword>